<protein>
    <submittedName>
        <fullName evidence="2">UPF0225 protein</fullName>
    </submittedName>
</protein>
<dbReference type="RefSeq" id="WP_155312376.1">
    <property type="nucleotide sequence ID" value="NZ_AP021876.1"/>
</dbReference>
<proteinExistence type="predicted"/>
<dbReference type="AlphaFoldDB" id="A0A5K7ZKW1"/>
<dbReference type="SUPFAM" id="SSF103642">
    <property type="entry name" value="Sec-C motif"/>
    <property type="match status" value="1"/>
</dbReference>
<dbReference type="NCBIfam" id="NF002486">
    <property type="entry name" value="PRK01752.1"/>
    <property type="match status" value="1"/>
</dbReference>
<organism evidence="2 3">
    <name type="scientific">Desulfosarcina ovata subsp. sediminis</name>
    <dbReference type="NCBI Taxonomy" id="885957"/>
    <lineage>
        <taxon>Bacteria</taxon>
        <taxon>Pseudomonadati</taxon>
        <taxon>Thermodesulfobacteriota</taxon>
        <taxon>Desulfobacteria</taxon>
        <taxon>Desulfobacterales</taxon>
        <taxon>Desulfosarcinaceae</taxon>
        <taxon>Desulfosarcina</taxon>
    </lineage>
</organism>
<dbReference type="KEGG" id="dov:DSCO28_33780"/>
<evidence type="ECO:0000259" key="1">
    <source>
        <dbReference type="Pfam" id="PF17775"/>
    </source>
</evidence>
<dbReference type="Pfam" id="PF17775">
    <property type="entry name" value="YchJ_M-like"/>
    <property type="match status" value="1"/>
</dbReference>
<dbReference type="NCBIfam" id="NF002449">
    <property type="entry name" value="PRK01617.1"/>
    <property type="match status" value="1"/>
</dbReference>
<dbReference type="PANTHER" id="PTHR33747">
    <property type="entry name" value="UPF0225 PROTEIN SCO1677"/>
    <property type="match status" value="1"/>
</dbReference>
<dbReference type="InterPro" id="IPR032710">
    <property type="entry name" value="NTF2-like_dom_sf"/>
</dbReference>
<evidence type="ECO:0000313" key="2">
    <source>
        <dbReference type="EMBL" id="BBO82812.1"/>
    </source>
</evidence>
<dbReference type="Pfam" id="PF02810">
    <property type="entry name" value="SEC-C"/>
    <property type="match status" value="2"/>
</dbReference>
<dbReference type="InterPro" id="IPR048469">
    <property type="entry name" value="YchJ-like_M"/>
</dbReference>
<dbReference type="Gene3D" id="3.10.450.50">
    <property type="match status" value="1"/>
</dbReference>
<dbReference type="EMBL" id="AP021876">
    <property type="protein sequence ID" value="BBO82812.1"/>
    <property type="molecule type" value="Genomic_DNA"/>
</dbReference>
<accession>A0A5K7ZKW1</accession>
<evidence type="ECO:0000313" key="3">
    <source>
        <dbReference type="Proteomes" id="UP000425960"/>
    </source>
</evidence>
<dbReference type="SUPFAM" id="SSF54427">
    <property type="entry name" value="NTF2-like"/>
    <property type="match status" value="1"/>
</dbReference>
<dbReference type="PANTHER" id="PTHR33747:SF1">
    <property type="entry name" value="ADENYLATE CYCLASE-ASSOCIATED CAP C-TERMINAL DOMAIN-CONTAINING PROTEIN"/>
    <property type="match status" value="1"/>
</dbReference>
<reference evidence="2 3" key="1">
    <citation type="submission" date="2019-11" db="EMBL/GenBank/DDBJ databases">
        <title>Comparative genomics of hydrocarbon-degrading Desulfosarcina strains.</title>
        <authorList>
            <person name="Watanabe M."/>
            <person name="Kojima H."/>
            <person name="Fukui M."/>
        </authorList>
    </citation>
    <scope>NUCLEOTIDE SEQUENCE [LARGE SCALE GENOMIC DNA]</scope>
    <source>
        <strain evidence="2 3">28bB2T</strain>
    </source>
</reference>
<feature type="domain" description="YchJ-like middle NTF2-like" evidence="1">
    <location>
        <begin position="28"/>
        <end position="127"/>
    </location>
</feature>
<dbReference type="Proteomes" id="UP000425960">
    <property type="component" value="Chromosome"/>
</dbReference>
<dbReference type="InterPro" id="IPR004027">
    <property type="entry name" value="SEC_C_motif"/>
</dbReference>
<sequence>MELCPCGSEKAYADCCQPLITGERAAETAEALMRSRYTAHAKREFDYIFDTTYPDSRQEEDRKGTAAWSRKLDWQRLEIRDVAAGGADDTTGTVTFLARYRKNGKAFDHHEIAEFVKEDDRWYFKDGQPPAPVQVVRTGPKVGRNDPCSCGSGKKYKKCCGA</sequence>
<name>A0A5K7ZKW1_9BACT</name>
<gene>
    <name evidence="2" type="ORF">DSCO28_33780</name>
</gene>